<reference evidence="2 3" key="1">
    <citation type="submission" date="2024-02" db="EMBL/GenBank/DDBJ databases">
        <authorList>
            <person name="Chen Y."/>
            <person name="Shah S."/>
            <person name="Dougan E. K."/>
            <person name="Thang M."/>
            <person name="Chan C."/>
        </authorList>
    </citation>
    <scope>NUCLEOTIDE SEQUENCE [LARGE SCALE GENOMIC DNA]</scope>
</reference>
<dbReference type="Proteomes" id="UP001642484">
    <property type="component" value="Unassembled WGS sequence"/>
</dbReference>
<protein>
    <submittedName>
        <fullName evidence="2">Uncharacterized protein</fullName>
    </submittedName>
</protein>
<comment type="caution">
    <text evidence="2">The sequence shown here is derived from an EMBL/GenBank/DDBJ whole genome shotgun (WGS) entry which is preliminary data.</text>
</comment>
<accession>A0ABP0HMC5</accession>
<dbReference type="EMBL" id="CAXAMN010000669">
    <property type="protein sequence ID" value="CAK8990020.1"/>
    <property type="molecule type" value="Genomic_DNA"/>
</dbReference>
<proteinExistence type="predicted"/>
<gene>
    <name evidence="2" type="ORF">CCMP2556_LOCUS1885</name>
</gene>
<sequence length="188" mass="21387">MRRSEAALKILGYATQFIDELNKSVGGLIGRGGAGTKEAMAANVYQEIHLATTTRHRRNFTSGIADQMRFSEPIQVQMLTGTKIGIREIPDDPDNRSLNIAARGHFFICCCTADDWAWGVYNIYIWFLLVVQSHMFIFTYVRTYYSTIILLVRLYFDERSWGWWRFEKGLLSGVEGGNVVYHASAQAS</sequence>
<keyword evidence="1" id="KW-1133">Transmembrane helix</keyword>
<keyword evidence="1" id="KW-0812">Transmembrane</keyword>
<keyword evidence="3" id="KW-1185">Reference proteome</keyword>
<keyword evidence="1" id="KW-0472">Membrane</keyword>
<evidence type="ECO:0000313" key="3">
    <source>
        <dbReference type="Proteomes" id="UP001642484"/>
    </source>
</evidence>
<organism evidence="2 3">
    <name type="scientific">Durusdinium trenchii</name>
    <dbReference type="NCBI Taxonomy" id="1381693"/>
    <lineage>
        <taxon>Eukaryota</taxon>
        <taxon>Sar</taxon>
        <taxon>Alveolata</taxon>
        <taxon>Dinophyceae</taxon>
        <taxon>Suessiales</taxon>
        <taxon>Symbiodiniaceae</taxon>
        <taxon>Durusdinium</taxon>
    </lineage>
</organism>
<name>A0ABP0HMC5_9DINO</name>
<evidence type="ECO:0000313" key="2">
    <source>
        <dbReference type="EMBL" id="CAK8990020.1"/>
    </source>
</evidence>
<feature type="transmembrane region" description="Helical" evidence="1">
    <location>
        <begin position="106"/>
        <end position="129"/>
    </location>
</feature>
<evidence type="ECO:0000256" key="1">
    <source>
        <dbReference type="SAM" id="Phobius"/>
    </source>
</evidence>